<dbReference type="Proteomes" id="UP000316252">
    <property type="component" value="Unassembled WGS sequence"/>
</dbReference>
<dbReference type="OrthoDB" id="9782977at2"/>
<keyword evidence="2" id="KW-0645">Protease</keyword>
<keyword evidence="2" id="KW-0378">Hydrolase</keyword>
<protein>
    <submittedName>
        <fullName evidence="2">ATP-dependent zinc protease</fullName>
    </submittedName>
</protein>
<sequence length="192" mass="21484">MASFIDETVQWRGLRRRAAGFAANTASCWEDGTVGSPHSNTVAGWREWVQLPDVGVPWIKAKLDTGATTSAIHAYDIEPFERDGADWVRFTIRPWQRSTEGEVVVESPVVDRRRVRSSSGHAQARYVVEMRLILAGREVTIEVTLTNRDRMGFRMLIGREALRQGFLVDSGSSYLGGKAPRGARRLNRGLEV</sequence>
<evidence type="ECO:0000313" key="3">
    <source>
        <dbReference type="Proteomes" id="UP000316252"/>
    </source>
</evidence>
<name>A0A506XWU0_9MICO</name>
<evidence type="ECO:0000259" key="1">
    <source>
        <dbReference type="Pfam" id="PF05618"/>
    </source>
</evidence>
<accession>A0A506XWU0</accession>
<dbReference type="GO" id="GO:0006508">
    <property type="term" value="P:proteolysis"/>
    <property type="evidence" value="ECO:0007669"/>
    <property type="project" value="UniProtKB-KW"/>
</dbReference>
<dbReference type="GO" id="GO:0008233">
    <property type="term" value="F:peptidase activity"/>
    <property type="evidence" value="ECO:0007669"/>
    <property type="project" value="UniProtKB-KW"/>
</dbReference>
<gene>
    <name evidence="2" type="ORF">FJ657_16825</name>
</gene>
<reference evidence="2 3" key="1">
    <citation type="submission" date="2019-06" db="EMBL/GenBank/DDBJ databases">
        <authorList>
            <person name="Li F."/>
        </authorList>
    </citation>
    <scope>NUCLEOTIDE SEQUENCE [LARGE SCALE GENOMIC DNA]</scope>
    <source>
        <strain evidence="2 3">10F1D-1</strain>
    </source>
</reference>
<keyword evidence="3" id="KW-1185">Reference proteome</keyword>
<dbReference type="Gene3D" id="2.40.70.10">
    <property type="entry name" value="Acid Proteases"/>
    <property type="match status" value="1"/>
</dbReference>
<feature type="domain" description="Retropepsin-like aspartic endopeptidase" evidence="1">
    <location>
        <begin position="42"/>
        <end position="175"/>
    </location>
</feature>
<dbReference type="SUPFAM" id="SSF50630">
    <property type="entry name" value="Acid proteases"/>
    <property type="match status" value="1"/>
</dbReference>
<dbReference type="EMBL" id="VHQG01000005">
    <property type="protein sequence ID" value="TPW74275.1"/>
    <property type="molecule type" value="Genomic_DNA"/>
</dbReference>
<dbReference type="PANTHER" id="PTHR38037:SF2">
    <property type="entry name" value="ATP-DEPENDENT ZINC PROTEASE DOMAIN-CONTAINING PROTEIN-RELATED"/>
    <property type="match status" value="1"/>
</dbReference>
<dbReference type="InterPro" id="IPR008503">
    <property type="entry name" value="Asp_endopeptidase"/>
</dbReference>
<organism evidence="2 3">
    <name type="scientific">Schumannella soli</name>
    <dbReference type="NCBI Taxonomy" id="2590779"/>
    <lineage>
        <taxon>Bacteria</taxon>
        <taxon>Bacillati</taxon>
        <taxon>Actinomycetota</taxon>
        <taxon>Actinomycetes</taxon>
        <taxon>Micrococcales</taxon>
        <taxon>Microbacteriaceae</taxon>
        <taxon>Schumannella</taxon>
    </lineage>
</organism>
<proteinExistence type="predicted"/>
<dbReference type="AlphaFoldDB" id="A0A506XWU0"/>
<comment type="caution">
    <text evidence="2">The sequence shown here is derived from an EMBL/GenBank/DDBJ whole genome shotgun (WGS) entry which is preliminary data.</text>
</comment>
<evidence type="ECO:0000313" key="2">
    <source>
        <dbReference type="EMBL" id="TPW74275.1"/>
    </source>
</evidence>
<dbReference type="PANTHER" id="PTHR38037">
    <property type="entry name" value="ZN_PROTEASE DOMAIN-CONTAINING PROTEIN"/>
    <property type="match status" value="1"/>
</dbReference>
<dbReference type="Pfam" id="PF05618">
    <property type="entry name" value="Zn_protease"/>
    <property type="match status" value="1"/>
</dbReference>
<dbReference type="InterPro" id="IPR021109">
    <property type="entry name" value="Peptidase_aspartic_dom_sf"/>
</dbReference>